<dbReference type="EMBL" id="JO494997">
    <property type="protein sequence ID" value="AEL79227.1"/>
    <property type="molecule type" value="mRNA"/>
</dbReference>
<keyword evidence="1" id="KW-0732">Signal</keyword>
<dbReference type="STRING" id="13249.G1K0B6"/>
<protein>
    <submittedName>
        <fullName evidence="2 3">Small proline-rich protein</fullName>
    </submittedName>
</protein>
<dbReference type="AlphaFoldDB" id="G1K0B6"/>
<name>G1K0B6_RHOPR</name>
<reference evidence="3" key="3">
    <citation type="submission" date="2015-05" db="UniProtKB">
        <authorList>
            <consortium name="EnsemblMetazoa"/>
        </authorList>
    </citation>
    <scope>IDENTIFICATION</scope>
</reference>
<feature type="chain" id="PRO_5014091444" evidence="1">
    <location>
        <begin position="20"/>
        <end position="137"/>
    </location>
</feature>
<dbReference type="EnsemblMetazoa" id="RPRC006865-RA">
    <property type="protein sequence ID" value="RPRC006865-PA"/>
    <property type="gene ID" value="RPRC006865"/>
</dbReference>
<evidence type="ECO:0000313" key="4">
    <source>
        <dbReference type="Proteomes" id="UP000015103"/>
    </source>
</evidence>
<keyword evidence="4" id="KW-1185">Reference proteome</keyword>
<organism evidence="2">
    <name type="scientific">Rhodnius prolixus</name>
    <name type="common">Triatomid bug</name>
    <dbReference type="NCBI Taxonomy" id="13249"/>
    <lineage>
        <taxon>Eukaryota</taxon>
        <taxon>Metazoa</taxon>
        <taxon>Ecdysozoa</taxon>
        <taxon>Arthropoda</taxon>
        <taxon>Hexapoda</taxon>
        <taxon>Insecta</taxon>
        <taxon>Pterygota</taxon>
        <taxon>Neoptera</taxon>
        <taxon>Paraneoptera</taxon>
        <taxon>Hemiptera</taxon>
        <taxon>Heteroptera</taxon>
        <taxon>Panheteroptera</taxon>
        <taxon>Cimicomorpha</taxon>
        <taxon>Reduviidae</taxon>
        <taxon>Triatominae</taxon>
        <taxon>Rhodnius</taxon>
    </lineage>
</organism>
<dbReference type="HOGENOM" id="CLU_1867633_0_0_1"/>
<evidence type="ECO:0000313" key="3">
    <source>
        <dbReference type="EnsemblMetazoa" id="RPRC006865-PA"/>
    </source>
</evidence>
<reference evidence="2" key="1">
    <citation type="journal article" date="2011" name="Insect Biochem. Mol. Biol.">
        <title>Transcriptome and gene expression profile of ovarian follicle tissue of the triatomine bug Rhodnius prolixus.</title>
        <authorList>
            <person name="Medeiros M.N."/>
            <person name="Logullo R."/>
            <person name="Ramos I.B."/>
            <person name="Sorgine M.H."/>
            <person name="Paiva-Silva G.O."/>
            <person name="Mesquita R.D."/>
            <person name="Machado E.A."/>
            <person name="Coutinho M.A."/>
            <person name="Masuda H."/>
            <person name="Capurro M.L."/>
            <person name="Ribeiro J.M."/>
            <person name="Cardoso Braz G.R."/>
            <person name="Oliveira P.L."/>
        </authorList>
    </citation>
    <scope>NUCLEOTIDE SEQUENCE</scope>
    <source>
        <tissue evidence="2">Ovary</tissue>
    </source>
</reference>
<dbReference type="Proteomes" id="UP000015103">
    <property type="component" value="Unassembled WGS sequence"/>
</dbReference>
<sequence>MLTNLGIILLLVASVTCLGAEWKLRRQRTLLPSLYPLNPGEYDPLMPRSPLSVGCCSPCGSAPLLSQTLFSDPSLSCLDRLRRKRLNDNILFESPIRPLGRLYETPPHVCPVPPLPTAPTIHLGPAEPIPHTTTTYY</sequence>
<proteinExistence type="evidence at transcript level"/>
<feature type="signal peptide" evidence="1">
    <location>
        <begin position="1"/>
        <end position="19"/>
    </location>
</feature>
<dbReference type="VEuPathDB" id="VectorBase:RPRC006865"/>
<evidence type="ECO:0000256" key="1">
    <source>
        <dbReference type="SAM" id="SignalP"/>
    </source>
</evidence>
<dbReference type="EMBL" id="ACPB03009181">
    <property type="status" value="NOT_ANNOTATED_CDS"/>
    <property type="molecule type" value="Genomic_DNA"/>
</dbReference>
<dbReference type="InParanoid" id="G1K0B6"/>
<accession>G1K0B6</accession>
<reference evidence="4" key="2">
    <citation type="submission" date="2015-04" db="EMBL/GenBank/DDBJ databases">
        <authorList>
            <person name="Wilson R.K."/>
            <person name="Warren W."/>
            <person name="Dotson E."/>
            <person name="Oliveira P.L."/>
        </authorList>
    </citation>
    <scope>NUCLEOTIDE SEQUENCE</scope>
</reference>
<evidence type="ECO:0000313" key="2">
    <source>
        <dbReference type="EMBL" id="AEL79227.1"/>
    </source>
</evidence>